<gene>
    <name evidence="9" type="ORF">BN1211_4400</name>
    <name evidence="10" type="ORF">CYBJADRAFT_163919</name>
</gene>
<proteinExistence type="inferred from homology"/>
<evidence type="ECO:0000256" key="2">
    <source>
        <dbReference type="ARBA" id="ARBA00022559"/>
    </source>
</evidence>
<evidence type="ECO:0000256" key="3">
    <source>
        <dbReference type="ARBA" id="ARBA00022862"/>
    </source>
</evidence>
<dbReference type="PANTHER" id="PTHR10430:SF16">
    <property type="entry name" value="PEROXIREDOXIN-5, MITOCHONDRIAL"/>
    <property type="match status" value="1"/>
</dbReference>
<dbReference type="GO" id="GO:0005777">
    <property type="term" value="C:peroxisome"/>
    <property type="evidence" value="ECO:0007669"/>
    <property type="project" value="TreeGrafter"/>
</dbReference>
<evidence type="ECO:0000256" key="6">
    <source>
        <dbReference type="PIRSR" id="PIRSR637944-1"/>
    </source>
</evidence>
<evidence type="ECO:0000313" key="11">
    <source>
        <dbReference type="Proteomes" id="UP000038830"/>
    </source>
</evidence>
<comment type="function">
    <text evidence="7">Thiol-specific peroxidase that catalyzes the reduction of hydrogen peroxide and organic hydroperoxides to water and alcohols, respectively. Plays a role in cell protection against oxidative stress by detoxifying peroxides.</text>
</comment>
<keyword evidence="4 7" id="KW-0560">Oxidoreductase</keyword>
<comment type="similarity">
    <text evidence="1 7">Belongs to the peroxiredoxin family. Prx5 subfamily.</text>
</comment>
<dbReference type="Proteomes" id="UP000094389">
    <property type="component" value="Unassembled WGS sequence"/>
</dbReference>
<name>A0A0H5CGR6_CYBJN</name>
<dbReference type="GO" id="GO:0034599">
    <property type="term" value="P:cellular response to oxidative stress"/>
    <property type="evidence" value="ECO:0007669"/>
    <property type="project" value="InterPro"/>
</dbReference>
<evidence type="ECO:0000313" key="9">
    <source>
        <dbReference type="EMBL" id="CEP23744.1"/>
    </source>
</evidence>
<dbReference type="InterPro" id="IPR013740">
    <property type="entry name" value="Redoxin"/>
</dbReference>
<keyword evidence="12" id="KW-1185">Reference proteome</keyword>
<accession>A0A0H5CGR6</accession>
<dbReference type="EMBL" id="CDQK01000005">
    <property type="protein sequence ID" value="CEP23744.1"/>
    <property type="molecule type" value="Genomic_DNA"/>
</dbReference>
<dbReference type="STRING" id="983966.A0A0H5CGR6"/>
<reference evidence="10 12" key="3">
    <citation type="journal article" date="2016" name="Proc. Natl. Acad. Sci. U.S.A.">
        <title>Comparative genomics of biotechnologically important yeasts.</title>
        <authorList>
            <person name="Riley R."/>
            <person name="Haridas S."/>
            <person name="Wolfe K.H."/>
            <person name="Lopes M.R."/>
            <person name="Hittinger C.T."/>
            <person name="Goeker M."/>
            <person name="Salamov A.A."/>
            <person name="Wisecaver J.H."/>
            <person name="Long T.M."/>
            <person name="Calvey C.H."/>
            <person name="Aerts A.L."/>
            <person name="Barry K.W."/>
            <person name="Choi C."/>
            <person name="Clum A."/>
            <person name="Coughlan A.Y."/>
            <person name="Deshpande S."/>
            <person name="Douglass A.P."/>
            <person name="Hanson S.J."/>
            <person name="Klenk H.-P."/>
            <person name="LaButti K.M."/>
            <person name="Lapidus A."/>
            <person name="Lindquist E.A."/>
            <person name="Lipzen A.M."/>
            <person name="Meier-Kolthoff J.P."/>
            <person name="Ohm R.A."/>
            <person name="Otillar R.P."/>
            <person name="Pangilinan J.L."/>
            <person name="Peng Y."/>
            <person name="Rokas A."/>
            <person name="Rosa C.A."/>
            <person name="Scheuner C."/>
            <person name="Sibirny A.A."/>
            <person name="Slot J.C."/>
            <person name="Stielow J.B."/>
            <person name="Sun H."/>
            <person name="Kurtzman C.P."/>
            <person name="Blackwell M."/>
            <person name="Grigoriev I.V."/>
            <person name="Jeffries T.W."/>
        </authorList>
    </citation>
    <scope>NUCLEOTIDE SEQUENCE [LARGE SCALE GENOMIC DNA]</scope>
    <source>
        <strain evidence="12">ATCC 18201 / CBS 1600 / BCRC 20928 / JCM 3617 / NBRC 0987 / NRRL Y-1542</strain>
        <strain evidence="10">NRRL Y-1542</strain>
    </source>
</reference>
<keyword evidence="5 7" id="KW-0676">Redox-active center</keyword>
<dbReference type="GO" id="GO:0042744">
    <property type="term" value="P:hydrogen peroxide catabolic process"/>
    <property type="evidence" value="ECO:0007669"/>
    <property type="project" value="TreeGrafter"/>
</dbReference>
<keyword evidence="3 7" id="KW-0049">Antioxidant</keyword>
<dbReference type="Gene3D" id="3.40.30.10">
    <property type="entry name" value="Glutaredoxin"/>
    <property type="match status" value="1"/>
</dbReference>
<feature type="domain" description="Redoxin" evidence="8">
    <location>
        <begin position="27"/>
        <end position="169"/>
    </location>
</feature>
<reference evidence="9" key="1">
    <citation type="submission" date="2014-12" db="EMBL/GenBank/DDBJ databases">
        <authorList>
            <person name="Jaenicke S."/>
        </authorList>
    </citation>
    <scope>NUCLEOTIDE SEQUENCE [LARGE SCALE GENOMIC DNA]</scope>
    <source>
        <strain evidence="9">CBS1600</strain>
    </source>
</reference>
<protein>
    <submittedName>
        <fullName evidence="10">Redoxin</fullName>
    </submittedName>
</protein>
<evidence type="ECO:0000313" key="12">
    <source>
        <dbReference type="Proteomes" id="UP000094389"/>
    </source>
</evidence>
<dbReference type="GO" id="GO:0005739">
    <property type="term" value="C:mitochondrion"/>
    <property type="evidence" value="ECO:0007669"/>
    <property type="project" value="TreeGrafter"/>
</dbReference>
<evidence type="ECO:0000256" key="4">
    <source>
        <dbReference type="ARBA" id="ARBA00023002"/>
    </source>
</evidence>
<dbReference type="CDD" id="cd03013">
    <property type="entry name" value="PRX5_like"/>
    <property type="match status" value="1"/>
</dbReference>
<dbReference type="PANTHER" id="PTHR10430">
    <property type="entry name" value="PEROXIREDOXIN"/>
    <property type="match status" value="1"/>
</dbReference>
<evidence type="ECO:0000256" key="7">
    <source>
        <dbReference type="RuleBase" id="RU366011"/>
    </source>
</evidence>
<dbReference type="SUPFAM" id="SSF52833">
    <property type="entry name" value="Thioredoxin-like"/>
    <property type="match status" value="1"/>
</dbReference>
<dbReference type="InterPro" id="IPR036249">
    <property type="entry name" value="Thioredoxin-like_sf"/>
</dbReference>
<feature type="active site" description="Cysteine sulfenic acid (-SOH) intermediate" evidence="6">
    <location>
        <position position="62"/>
    </location>
</feature>
<dbReference type="OMA" id="YTMNGWA"/>
<sequence length="172" mass="18552">MSDLIGKPFPPDFYFNYVPYDEEDQKNKLSCKLPISFKLSQENLKGKKIVITSAPGAFTPTCTLSHIPGYVAKAKEFADKGVDKVFVITRDLPFVGAAWGKLLGQKPPLEFASDPSAKFSQSMGWTKDGGDNGVLTGRYVIVVVDGIVTYAAEEPDASKVTVSGAANVLSKL</sequence>
<evidence type="ECO:0000256" key="1">
    <source>
        <dbReference type="ARBA" id="ARBA00010505"/>
    </source>
</evidence>
<accession>A0A1E4RXZ2</accession>
<dbReference type="AlphaFoldDB" id="A0A0H5CGR6"/>
<organism evidence="9 11">
    <name type="scientific">Cyberlindnera jadinii (strain ATCC 18201 / CBS 1600 / BCRC 20928 / JCM 3617 / NBRC 0987 / NRRL Y-1542)</name>
    <name type="common">Torula yeast</name>
    <name type="synonym">Candida utilis</name>
    <dbReference type="NCBI Taxonomy" id="983966"/>
    <lineage>
        <taxon>Eukaryota</taxon>
        <taxon>Fungi</taxon>
        <taxon>Dikarya</taxon>
        <taxon>Ascomycota</taxon>
        <taxon>Saccharomycotina</taxon>
        <taxon>Saccharomycetes</taxon>
        <taxon>Phaffomycetales</taxon>
        <taxon>Phaffomycetaceae</taxon>
        <taxon>Cyberlindnera</taxon>
    </lineage>
</organism>
<dbReference type="OrthoDB" id="195498at2759"/>
<dbReference type="GO" id="GO:0008379">
    <property type="term" value="F:thioredoxin peroxidase activity"/>
    <property type="evidence" value="ECO:0007669"/>
    <property type="project" value="InterPro"/>
</dbReference>
<dbReference type="GO" id="GO:0045454">
    <property type="term" value="P:cell redox homeostasis"/>
    <property type="evidence" value="ECO:0007669"/>
    <property type="project" value="TreeGrafter"/>
</dbReference>
<reference evidence="11" key="2">
    <citation type="journal article" date="2015" name="J. Biotechnol.">
        <title>The structure of the Cyberlindnera jadinii genome and its relation to Candida utilis analyzed by the occurrence of single nucleotide polymorphisms.</title>
        <authorList>
            <person name="Rupp O."/>
            <person name="Brinkrolf K."/>
            <person name="Buerth C."/>
            <person name="Kunigo M."/>
            <person name="Schneider J."/>
            <person name="Jaenicke S."/>
            <person name="Goesmann A."/>
            <person name="Puehler A."/>
            <person name="Jaeger K.-E."/>
            <person name="Ernst J.F."/>
        </authorList>
    </citation>
    <scope>NUCLEOTIDE SEQUENCE [LARGE SCALE GENOMIC DNA]</scope>
    <source>
        <strain evidence="11">ATCC 18201 / CBS 1600 / BCRC 20928 / JCM 3617 / NBRC 0987 / NRRL Y-1542</strain>
    </source>
</reference>
<keyword evidence="2 7" id="KW-0575">Peroxidase</keyword>
<dbReference type="Pfam" id="PF08534">
    <property type="entry name" value="Redoxin"/>
    <property type="match status" value="1"/>
</dbReference>
<dbReference type="Proteomes" id="UP000038830">
    <property type="component" value="Unassembled WGS sequence"/>
</dbReference>
<evidence type="ECO:0000256" key="5">
    <source>
        <dbReference type="ARBA" id="ARBA00023284"/>
    </source>
</evidence>
<evidence type="ECO:0000259" key="8">
    <source>
        <dbReference type="Pfam" id="PF08534"/>
    </source>
</evidence>
<evidence type="ECO:0000313" key="10">
    <source>
        <dbReference type="EMBL" id="ODV71955.1"/>
    </source>
</evidence>
<dbReference type="EMBL" id="KV453937">
    <property type="protein sequence ID" value="ODV71955.1"/>
    <property type="molecule type" value="Genomic_DNA"/>
</dbReference>
<dbReference type="InterPro" id="IPR037944">
    <property type="entry name" value="PRX5-like"/>
</dbReference>